<keyword evidence="1" id="KW-0472">Membrane</keyword>
<evidence type="ECO:0000313" key="3">
    <source>
        <dbReference type="Proteomes" id="UP000231567"/>
    </source>
</evidence>
<protein>
    <submittedName>
        <fullName evidence="2">Uncharacterized protein</fullName>
    </submittedName>
</protein>
<feature type="transmembrane region" description="Helical" evidence="1">
    <location>
        <begin position="39"/>
        <end position="59"/>
    </location>
</feature>
<proteinExistence type="predicted"/>
<sequence length="74" mass="8508">MIFILLAYFLFLIVFFAYNAYMIFRLWQARMKGDATPKAFRMYAIVIGIIILITLLFILTSDWSQSLSALFGGG</sequence>
<reference evidence="2 3" key="1">
    <citation type="submission" date="2017-09" db="EMBL/GenBank/DDBJ databases">
        <title>Depth-based differentiation of microbial function through sediment-hosted aquifers and enrichment of novel symbionts in the deep terrestrial subsurface.</title>
        <authorList>
            <person name="Probst A.J."/>
            <person name="Ladd B."/>
            <person name="Jarett J.K."/>
            <person name="Geller-Mcgrath D.E."/>
            <person name="Sieber C.M."/>
            <person name="Emerson J.B."/>
            <person name="Anantharaman K."/>
            <person name="Thomas B.C."/>
            <person name="Malmstrom R."/>
            <person name="Stieglmeier M."/>
            <person name="Klingl A."/>
            <person name="Woyke T."/>
            <person name="Ryan C.M."/>
            <person name="Banfield J.F."/>
        </authorList>
    </citation>
    <scope>NUCLEOTIDE SEQUENCE [LARGE SCALE GENOMIC DNA]</scope>
    <source>
        <strain evidence="2">CG23_combo_of_CG06-09_8_20_14_all_40_13</strain>
    </source>
</reference>
<evidence type="ECO:0000313" key="2">
    <source>
        <dbReference type="EMBL" id="PIP21826.1"/>
    </source>
</evidence>
<dbReference type="EMBL" id="PCRM01000014">
    <property type="protein sequence ID" value="PIP21826.1"/>
    <property type="molecule type" value="Genomic_DNA"/>
</dbReference>
<gene>
    <name evidence="2" type="ORF">COX39_00825</name>
</gene>
<evidence type="ECO:0000256" key="1">
    <source>
        <dbReference type="SAM" id="Phobius"/>
    </source>
</evidence>
<dbReference type="Proteomes" id="UP000231567">
    <property type="component" value="Unassembled WGS sequence"/>
</dbReference>
<accession>A0A2G9YRG4</accession>
<organism evidence="2 3">
    <name type="scientific">Candidatus Nealsonbacteria bacterium CG23_combo_of_CG06-09_8_20_14_all_40_13</name>
    <dbReference type="NCBI Taxonomy" id="1974724"/>
    <lineage>
        <taxon>Bacteria</taxon>
        <taxon>Candidatus Nealsoniibacteriota</taxon>
    </lineage>
</organism>
<dbReference type="AlphaFoldDB" id="A0A2G9YRG4"/>
<keyword evidence="1" id="KW-0812">Transmembrane</keyword>
<comment type="caution">
    <text evidence="2">The sequence shown here is derived from an EMBL/GenBank/DDBJ whole genome shotgun (WGS) entry which is preliminary data.</text>
</comment>
<name>A0A2G9YRG4_9BACT</name>
<feature type="transmembrane region" description="Helical" evidence="1">
    <location>
        <begin position="6"/>
        <end position="27"/>
    </location>
</feature>
<keyword evidence="1" id="KW-1133">Transmembrane helix</keyword>